<reference evidence="3" key="1">
    <citation type="journal article" date="2013" name="J. Plant Res.">
        <title>Effect of fungi and light on seed germination of three Opuntia species from semiarid lands of central Mexico.</title>
        <authorList>
            <person name="Delgado-Sanchez P."/>
            <person name="Jimenez-Bremont J.F."/>
            <person name="Guerrero-Gonzalez Mde L."/>
            <person name="Flores J."/>
        </authorList>
    </citation>
    <scope>NUCLEOTIDE SEQUENCE</scope>
    <source>
        <tissue evidence="3">Cladode</tissue>
    </source>
</reference>
<name>A0A7C9D2G2_OPUST</name>
<evidence type="ECO:0000313" key="3">
    <source>
        <dbReference type="EMBL" id="MBA4631622.1"/>
    </source>
</evidence>
<feature type="region of interest" description="Disordered" evidence="1">
    <location>
        <begin position="1"/>
        <end position="23"/>
    </location>
</feature>
<protein>
    <recommendedName>
        <fullName evidence="2">Retrotransposon Copia-like N-terminal domain-containing protein</fullName>
    </recommendedName>
</protein>
<dbReference type="Pfam" id="PF14244">
    <property type="entry name" value="Retrotran_gag_3"/>
    <property type="match status" value="1"/>
</dbReference>
<evidence type="ECO:0000259" key="2">
    <source>
        <dbReference type="Pfam" id="PF14244"/>
    </source>
</evidence>
<evidence type="ECO:0000256" key="1">
    <source>
        <dbReference type="SAM" id="MobiDB-lite"/>
    </source>
</evidence>
<dbReference type="AlphaFoldDB" id="A0A7C9D2G2"/>
<dbReference type="PANTHER" id="PTHR37610:SF40">
    <property type="entry name" value="OS01G0909600 PROTEIN"/>
    <property type="match status" value="1"/>
</dbReference>
<dbReference type="PANTHER" id="PTHR37610">
    <property type="entry name" value="CCHC-TYPE DOMAIN-CONTAINING PROTEIN"/>
    <property type="match status" value="1"/>
</dbReference>
<feature type="compositionally biased region" description="Polar residues" evidence="1">
    <location>
        <begin position="1"/>
        <end position="12"/>
    </location>
</feature>
<dbReference type="InterPro" id="IPR029472">
    <property type="entry name" value="Copia-like_N"/>
</dbReference>
<proteinExistence type="predicted"/>
<feature type="domain" description="Retrotransposon Copia-like N-terminal" evidence="2">
    <location>
        <begin position="27"/>
        <end position="72"/>
    </location>
</feature>
<organism evidence="3">
    <name type="scientific">Opuntia streptacantha</name>
    <name type="common">Prickly pear cactus</name>
    <name type="synonym">Opuntia cardona</name>
    <dbReference type="NCBI Taxonomy" id="393608"/>
    <lineage>
        <taxon>Eukaryota</taxon>
        <taxon>Viridiplantae</taxon>
        <taxon>Streptophyta</taxon>
        <taxon>Embryophyta</taxon>
        <taxon>Tracheophyta</taxon>
        <taxon>Spermatophyta</taxon>
        <taxon>Magnoliopsida</taxon>
        <taxon>eudicotyledons</taxon>
        <taxon>Gunneridae</taxon>
        <taxon>Pentapetalae</taxon>
        <taxon>Caryophyllales</taxon>
        <taxon>Cactineae</taxon>
        <taxon>Cactaceae</taxon>
        <taxon>Opuntioideae</taxon>
        <taxon>Opuntia</taxon>
    </lineage>
</organism>
<sequence length="154" mass="17244">MEQSDASSNQRQGDPEIYNNDPLYLQSSDHPGAQIVAVKLTGPNFMKWSRTVKIALRTKGKLGFIDGSCPKPGQDTSKLAQWIKCDSMVVSWLLNSMVPDLSEAFLYVNTAQELWDELSERFGESNGPLLYQLEKDIADLYQGSDSVAVYYTKL</sequence>
<accession>A0A7C9D2G2</accession>
<reference evidence="3" key="2">
    <citation type="submission" date="2020-07" db="EMBL/GenBank/DDBJ databases">
        <authorList>
            <person name="Vera ALvarez R."/>
            <person name="Arias-Moreno D.M."/>
            <person name="Jimenez-Jacinto V."/>
            <person name="Jimenez-Bremont J.F."/>
            <person name="Swaminathan K."/>
            <person name="Moose S.P."/>
            <person name="Guerrero-Gonzalez M.L."/>
            <person name="Marino-Ramirez L."/>
            <person name="Landsman D."/>
            <person name="Rodriguez-Kessler M."/>
            <person name="Delgado-Sanchez P."/>
        </authorList>
    </citation>
    <scope>NUCLEOTIDE SEQUENCE</scope>
    <source>
        <tissue evidence="3">Cladode</tissue>
    </source>
</reference>
<dbReference type="EMBL" id="GISG01078450">
    <property type="protein sequence ID" value="MBA4631622.1"/>
    <property type="molecule type" value="Transcribed_RNA"/>
</dbReference>